<reference evidence="4" key="1">
    <citation type="submission" date="2023-03" db="EMBL/GenBank/DDBJ databases">
        <title>Mating type loci evolution in Malassezia.</title>
        <authorList>
            <person name="Coelho M.A."/>
        </authorList>
    </citation>
    <scope>NUCLEOTIDE SEQUENCE</scope>
    <source>
        <strain evidence="4">CBS 9431</strain>
    </source>
</reference>
<evidence type="ECO:0000256" key="2">
    <source>
        <dbReference type="ARBA" id="ARBA00048461"/>
    </source>
</evidence>
<dbReference type="Proteomes" id="UP001217754">
    <property type="component" value="Chromosome 7"/>
</dbReference>
<accession>A0AAF0JC28</accession>
<evidence type="ECO:0000313" key="4">
    <source>
        <dbReference type="EMBL" id="WFD40664.1"/>
    </source>
</evidence>
<dbReference type="InterPro" id="IPR022742">
    <property type="entry name" value="Hydrolase_4"/>
</dbReference>
<keyword evidence="5" id="KW-1185">Reference proteome</keyword>
<feature type="domain" description="Serine aminopeptidase S33" evidence="3">
    <location>
        <begin position="52"/>
        <end position="313"/>
    </location>
</feature>
<dbReference type="RefSeq" id="XP_060123561.1">
    <property type="nucleotide sequence ID" value="XM_060267578.1"/>
</dbReference>
<dbReference type="AlphaFoldDB" id="A0AAF0JC28"/>
<comment type="catalytic activity">
    <reaction evidence="2">
        <text>a monoacylglycerol + H2O = glycerol + a fatty acid + H(+)</text>
        <dbReference type="Rhea" id="RHEA:15245"/>
        <dbReference type="ChEBI" id="CHEBI:15377"/>
        <dbReference type="ChEBI" id="CHEBI:15378"/>
        <dbReference type="ChEBI" id="CHEBI:17408"/>
        <dbReference type="ChEBI" id="CHEBI:17754"/>
        <dbReference type="ChEBI" id="CHEBI:28868"/>
    </reaction>
</comment>
<organism evidence="4 5">
    <name type="scientific">Malassezia japonica</name>
    <dbReference type="NCBI Taxonomy" id="223818"/>
    <lineage>
        <taxon>Eukaryota</taxon>
        <taxon>Fungi</taxon>
        <taxon>Dikarya</taxon>
        <taxon>Basidiomycota</taxon>
        <taxon>Ustilaginomycotina</taxon>
        <taxon>Malasseziomycetes</taxon>
        <taxon>Malasseziales</taxon>
        <taxon>Malasseziaceae</taxon>
        <taxon>Malassezia</taxon>
    </lineage>
</organism>
<dbReference type="Pfam" id="PF12146">
    <property type="entry name" value="Hydrolase_4"/>
    <property type="match status" value="1"/>
</dbReference>
<dbReference type="PANTHER" id="PTHR11183">
    <property type="entry name" value="GLYCOGENIN SUBFAMILY MEMBER"/>
    <property type="match status" value="1"/>
</dbReference>
<dbReference type="InterPro" id="IPR029044">
    <property type="entry name" value="Nucleotide-diphossugar_trans"/>
</dbReference>
<sequence length="571" mass="65277">MVEKLYVPEVDVKRPGTSVDENYDLREDGERTYYVKHWYPTVDGSPTSELAKPKAAVVFVHGFAEYVGRYSNIFKVFPDRGYQISGFDQRGYGRTWYDADDRDTMHGWTTWEEQMRDISCMIKLVRKRLDEQWGKGAVPIYVLGHSMGGGLCAGFFTRTEGTGPTKEVKEMVSGAMLSSPWLDIHFPIPTVIAVPVLRMVLSVLPRFRFPLGPPSGNLSRDPLVCEAVRKDPLCNNYVYTRGLFDPLSNGPKVVTEGYKRWPKDLPMIVAHGTGDAVTKWSSSKKFYDNLKSRGCDATFRSFDGYYHEAFHEPGDLKIKFANGYLDLAQHGTRYPLVVMVTEQVDTATRAVIAQMGCVVRSVGRLDVDVSKDAMVFKRFANVWTKLRAFELIEYDRVVLVDSDMLVRQNMDELMDWPLDTSAHPTIAAGGLVVLEPTQKQAESIHTFLHTERERVATYRFPDQDLLADLYYGRFSPLPWVYNALKKLPKCHAQLWRDEEVRNVHYILDKPWDVGWPGPAHEDEDAHLHGWWWDAYRTLQNDPAQVGLSNAEWQEWITANVNDAPRSRQCIS</sequence>
<evidence type="ECO:0000259" key="3">
    <source>
        <dbReference type="Pfam" id="PF12146"/>
    </source>
</evidence>
<evidence type="ECO:0000313" key="5">
    <source>
        <dbReference type="Proteomes" id="UP001217754"/>
    </source>
</evidence>
<evidence type="ECO:0000256" key="1">
    <source>
        <dbReference type="ARBA" id="ARBA00047591"/>
    </source>
</evidence>
<protein>
    <submittedName>
        <fullName evidence="4">Acylglycerol lipase</fullName>
        <ecNumber evidence="4">3.1.1.23</ecNumber>
    </submittedName>
</protein>
<dbReference type="SUPFAM" id="SSF53474">
    <property type="entry name" value="alpha/beta-Hydrolases"/>
    <property type="match status" value="1"/>
</dbReference>
<name>A0AAF0JC28_9BASI</name>
<proteinExistence type="predicted"/>
<gene>
    <name evidence="4" type="ORF">MJAP1_003652</name>
</gene>
<dbReference type="Gene3D" id="3.40.50.1820">
    <property type="entry name" value="alpha/beta hydrolase"/>
    <property type="match status" value="1"/>
</dbReference>
<dbReference type="InterPro" id="IPR029058">
    <property type="entry name" value="AB_hydrolase_fold"/>
</dbReference>
<dbReference type="GeneID" id="85227303"/>
<dbReference type="Gene3D" id="3.90.550.10">
    <property type="entry name" value="Spore Coat Polysaccharide Biosynthesis Protein SpsA, Chain A"/>
    <property type="match status" value="1"/>
</dbReference>
<dbReference type="EMBL" id="CP119964">
    <property type="protein sequence ID" value="WFD40664.1"/>
    <property type="molecule type" value="Genomic_DNA"/>
</dbReference>
<dbReference type="InterPro" id="IPR050587">
    <property type="entry name" value="GNT1/Glycosyltrans_8"/>
</dbReference>
<dbReference type="SUPFAM" id="SSF53448">
    <property type="entry name" value="Nucleotide-diphospho-sugar transferases"/>
    <property type="match status" value="1"/>
</dbReference>
<dbReference type="EC" id="3.1.1.23" evidence="4"/>
<keyword evidence="4" id="KW-0378">Hydrolase</keyword>
<comment type="catalytic activity">
    <reaction evidence="1">
        <text>a diacylglycerol + H2O = a monoacylglycerol + a fatty acid + H(+)</text>
        <dbReference type="Rhea" id="RHEA:32731"/>
        <dbReference type="ChEBI" id="CHEBI:15377"/>
        <dbReference type="ChEBI" id="CHEBI:15378"/>
        <dbReference type="ChEBI" id="CHEBI:17408"/>
        <dbReference type="ChEBI" id="CHEBI:18035"/>
        <dbReference type="ChEBI" id="CHEBI:28868"/>
    </reaction>
</comment>
<dbReference type="GO" id="GO:0047372">
    <property type="term" value="F:monoacylglycerol lipase activity"/>
    <property type="evidence" value="ECO:0007669"/>
    <property type="project" value="UniProtKB-EC"/>
</dbReference>